<accession>A0A1P8WPX8</accession>
<dbReference type="EMBL" id="CP017641">
    <property type="protein sequence ID" value="APZ96110.1"/>
    <property type="molecule type" value="Genomic_DNA"/>
</dbReference>
<keyword evidence="2 4" id="KW-0479">Metal-binding</keyword>
<dbReference type="InterPro" id="IPR013427">
    <property type="entry name" value="Haem-bd_dom_put"/>
</dbReference>
<dbReference type="KEGG" id="fmr:Fuma_05778"/>
<organism evidence="7 8">
    <name type="scientific">Fuerstiella marisgermanici</name>
    <dbReference type="NCBI Taxonomy" id="1891926"/>
    <lineage>
        <taxon>Bacteria</taxon>
        <taxon>Pseudomonadati</taxon>
        <taxon>Planctomycetota</taxon>
        <taxon>Planctomycetia</taxon>
        <taxon>Planctomycetales</taxon>
        <taxon>Planctomycetaceae</taxon>
        <taxon>Fuerstiella</taxon>
    </lineage>
</organism>
<dbReference type="SUPFAM" id="SSF46626">
    <property type="entry name" value="Cytochrome c"/>
    <property type="match status" value="1"/>
</dbReference>
<reference evidence="7 8" key="1">
    <citation type="journal article" date="2016" name="Front. Microbiol.">
        <title>Fuerstia marisgermanicae gen. nov., sp. nov., an Unusual Member of the Phylum Planctomycetes from the German Wadden Sea.</title>
        <authorList>
            <person name="Kohn T."/>
            <person name="Heuer A."/>
            <person name="Jogler M."/>
            <person name="Vollmers J."/>
            <person name="Boedeker C."/>
            <person name="Bunk B."/>
            <person name="Rast P."/>
            <person name="Borchert D."/>
            <person name="Glockner I."/>
            <person name="Freese H.M."/>
            <person name="Klenk H.P."/>
            <person name="Overmann J."/>
            <person name="Kaster A.K."/>
            <person name="Rohde M."/>
            <person name="Wiegand S."/>
            <person name="Jogler C."/>
        </authorList>
    </citation>
    <scope>NUCLEOTIDE SEQUENCE [LARGE SCALE GENOMIC DNA]</scope>
    <source>
        <strain evidence="7 8">NH11</strain>
    </source>
</reference>
<dbReference type="SUPFAM" id="SSF50952">
    <property type="entry name" value="Soluble quinoprotein glucose dehydrogenase"/>
    <property type="match status" value="1"/>
</dbReference>
<dbReference type="InterPro" id="IPR036909">
    <property type="entry name" value="Cyt_c-like_dom_sf"/>
</dbReference>
<dbReference type="Gene3D" id="1.10.760.10">
    <property type="entry name" value="Cytochrome c-like domain"/>
    <property type="match status" value="1"/>
</dbReference>
<keyword evidence="1 4" id="KW-0349">Heme</keyword>
<dbReference type="RefSeq" id="WP_077027179.1">
    <property type="nucleotide sequence ID" value="NZ_CP017641.1"/>
</dbReference>
<evidence type="ECO:0000256" key="4">
    <source>
        <dbReference type="PROSITE-ProRule" id="PRU00433"/>
    </source>
</evidence>
<dbReference type="PROSITE" id="PS51007">
    <property type="entry name" value="CYTC"/>
    <property type="match status" value="1"/>
</dbReference>
<feature type="region of interest" description="Disordered" evidence="5">
    <location>
        <begin position="23"/>
        <end position="83"/>
    </location>
</feature>
<evidence type="ECO:0000256" key="2">
    <source>
        <dbReference type="ARBA" id="ARBA00022723"/>
    </source>
</evidence>
<dbReference type="GO" id="GO:0020037">
    <property type="term" value="F:heme binding"/>
    <property type="evidence" value="ECO:0007669"/>
    <property type="project" value="InterPro"/>
</dbReference>
<evidence type="ECO:0000256" key="5">
    <source>
        <dbReference type="SAM" id="MobiDB-lite"/>
    </source>
</evidence>
<gene>
    <name evidence="7" type="ORF">Fuma_05778</name>
</gene>
<dbReference type="InterPro" id="IPR011042">
    <property type="entry name" value="6-blade_b-propeller_TolB-like"/>
</dbReference>
<dbReference type="PANTHER" id="PTHR33546:SF1">
    <property type="entry name" value="LARGE, MULTIFUNCTIONAL SECRETED PROTEIN"/>
    <property type="match status" value="1"/>
</dbReference>
<dbReference type="STRING" id="1891926.Fuma_05778"/>
<dbReference type="GO" id="GO:0046872">
    <property type="term" value="F:metal ion binding"/>
    <property type="evidence" value="ECO:0007669"/>
    <property type="project" value="UniProtKB-KW"/>
</dbReference>
<feature type="region of interest" description="Disordered" evidence="5">
    <location>
        <begin position="285"/>
        <end position="322"/>
    </location>
</feature>
<dbReference type="Proteomes" id="UP000187735">
    <property type="component" value="Chromosome"/>
</dbReference>
<dbReference type="OrthoDB" id="223239at2"/>
<dbReference type="NCBIfam" id="TIGR02603">
    <property type="entry name" value="CxxCH_TIGR02603"/>
    <property type="match status" value="1"/>
</dbReference>
<evidence type="ECO:0000256" key="1">
    <source>
        <dbReference type="ARBA" id="ARBA00022617"/>
    </source>
</evidence>
<feature type="compositionally biased region" description="Basic and acidic residues" evidence="5">
    <location>
        <begin position="611"/>
        <end position="621"/>
    </location>
</feature>
<feature type="region of interest" description="Disordered" evidence="5">
    <location>
        <begin position="566"/>
        <end position="622"/>
    </location>
</feature>
<dbReference type="InterPro" id="IPR011041">
    <property type="entry name" value="Quinoprot_gluc/sorb_DH_b-prop"/>
</dbReference>
<dbReference type="AlphaFoldDB" id="A0A1P8WPX8"/>
<dbReference type="Gene3D" id="2.120.10.30">
    <property type="entry name" value="TolB, C-terminal domain"/>
    <property type="match status" value="1"/>
</dbReference>
<keyword evidence="3 4" id="KW-0408">Iron</keyword>
<proteinExistence type="predicted"/>
<protein>
    <submittedName>
        <fullName evidence="7">Putative heme-binding domain protein</fullName>
    </submittedName>
</protein>
<dbReference type="Gene3D" id="2.60.120.260">
    <property type="entry name" value="Galactose-binding domain-like"/>
    <property type="match status" value="1"/>
</dbReference>
<dbReference type="PANTHER" id="PTHR33546">
    <property type="entry name" value="LARGE, MULTIFUNCTIONAL SECRETED PROTEIN-RELATED"/>
    <property type="match status" value="1"/>
</dbReference>
<dbReference type="InterPro" id="IPR009056">
    <property type="entry name" value="Cyt_c-like_dom"/>
</dbReference>
<dbReference type="GO" id="GO:0009055">
    <property type="term" value="F:electron transfer activity"/>
    <property type="evidence" value="ECO:0007669"/>
    <property type="project" value="InterPro"/>
</dbReference>
<name>A0A1P8WPX8_9PLAN</name>
<evidence type="ECO:0000256" key="3">
    <source>
        <dbReference type="ARBA" id="ARBA00023004"/>
    </source>
</evidence>
<feature type="domain" description="Cytochrome c" evidence="6">
    <location>
        <begin position="1080"/>
        <end position="1218"/>
    </location>
</feature>
<evidence type="ECO:0000313" key="7">
    <source>
        <dbReference type="EMBL" id="APZ96110.1"/>
    </source>
</evidence>
<evidence type="ECO:0000313" key="8">
    <source>
        <dbReference type="Proteomes" id="UP000187735"/>
    </source>
</evidence>
<dbReference type="Pfam" id="PF00034">
    <property type="entry name" value="Cytochrom_C"/>
    <property type="match status" value="1"/>
</dbReference>
<keyword evidence="8" id="KW-1185">Reference proteome</keyword>
<sequence>MSPQPTARLIVLLAATYGLPAGLAQTSNQSPEATAKRVFRQTPELQEAMERGAESSATANTKSAPTNPEPQVSDAEFSASPKPQWIWGKDNNSDYVLKTSFTAKDVTAARLKASCDNEGTVFINGRRVAASAAWEEPMSADVAKYIVNGQNTITAKVANHGGIAAFVLELAIKDTGGEVSHVVTNAEWTVDSEDANGDQKVASRGNYGDGPWGDVFSNVSLAGRVPRGVFEVLPGFQVEKLFTVPKDELGSWVCIAFDNKGRLLASDQGDKGICRITLPPVATSSLLPQGGEGARRADEGAARTEHHLTPDLSPAGGEGVPTETTVERLDFSRCEHQPSGAQGMLWAFDSLYFCCNGGPGSGLYRARDTDGDDQFDECVKLKEFKGGGEHGPHSIRLSPDGNRIFVIAGNHTDPPFKPGEELENENYSSRVPTNWGEDLLLPRMWDANGHARGKLAPGGWIASTDPDGKTWEIWSIGYRNPYDMAFNADGELFAYDADMEWDVGTPWYRPTRVVHATSGSEFGWRSGTGKWPEYYIDSLPPLINIGPGSPVGVDFGYGPPREADSEAAKNAWARVPAKGSGRPDHGRRAAGTARPTEEVSNAKESATTSESGRRSGTEGRSVRPTNYVFTPLAFPAKYQKALYICDWTFGTMYAIHMEPHQSSYRATKEEFVSRSPLPLTDVAAGPDGALYFSVGGRGTHSELFRVVYLGDESTSPLVPSSDSLTSAAQDRKILESRPASQTYDKPEEWFKDNSFQKSFVTPYLASTDPFLRFAAIRQREKFVAAQMQTSLRENRKTVAAGGKLKVPTGPQALLTPEKFAPPSVIIGDWLANARNAALLRQVHALPWPDDETPPPLESVISDLPLAKFPLNALSVTDRLSYLRMLSLVFIRIAPPSENARDRLLHQLDRAFPADDPRLNRELCQMLVYLDSPSVVAKTIALMNQPPQREDIDMTDLLARNAGYGKAIKAMIDNQPDKQQMWYAFCLRVAKVGWTPELRSDYYRWFGRAQTWSGGNSYKKFLQNIENEAWDITPFDHRVLVEAAGARTPYKVPELPKPTGPGQDWTLDEVRALAADGLKNRNFENGQKMFAATRCIVCHRFAGDGGATGPDLTQLAGRFNIEALTEAIVDPSKVISDQYKGSTVVTSDGKTINGRIVSENDEQISVLTDPEDSTKIVDIPKSDIDETLPSKVSIMPADLLKPLNKDEVLDLLAYLLSRGDEKHPMFRQ</sequence>
<evidence type="ECO:0000259" key="6">
    <source>
        <dbReference type="PROSITE" id="PS51007"/>
    </source>
</evidence>
<feature type="compositionally biased region" description="Basic and acidic residues" evidence="5">
    <location>
        <begin position="293"/>
        <end position="309"/>
    </location>
</feature>
<feature type="compositionally biased region" description="Polar residues" evidence="5">
    <location>
        <begin position="55"/>
        <end position="70"/>
    </location>
</feature>